<dbReference type="EMBL" id="LAZR01035121">
    <property type="protein sequence ID" value="KKL28368.1"/>
    <property type="molecule type" value="Genomic_DNA"/>
</dbReference>
<dbReference type="AlphaFoldDB" id="A0A0F9EX18"/>
<evidence type="ECO:0000313" key="1">
    <source>
        <dbReference type="EMBL" id="KKL28368.1"/>
    </source>
</evidence>
<accession>A0A0F9EX18</accession>
<name>A0A0F9EX18_9ZZZZ</name>
<proteinExistence type="predicted"/>
<feature type="non-terminal residue" evidence="1">
    <location>
        <position position="23"/>
    </location>
</feature>
<organism evidence="1">
    <name type="scientific">marine sediment metagenome</name>
    <dbReference type="NCBI Taxonomy" id="412755"/>
    <lineage>
        <taxon>unclassified sequences</taxon>
        <taxon>metagenomes</taxon>
        <taxon>ecological metagenomes</taxon>
    </lineage>
</organism>
<reference evidence="1" key="1">
    <citation type="journal article" date="2015" name="Nature">
        <title>Complex archaea that bridge the gap between prokaryotes and eukaryotes.</title>
        <authorList>
            <person name="Spang A."/>
            <person name="Saw J.H."/>
            <person name="Jorgensen S.L."/>
            <person name="Zaremba-Niedzwiedzka K."/>
            <person name="Martijn J."/>
            <person name="Lind A.E."/>
            <person name="van Eijk R."/>
            <person name="Schleper C."/>
            <person name="Guy L."/>
            <person name="Ettema T.J."/>
        </authorList>
    </citation>
    <scope>NUCLEOTIDE SEQUENCE</scope>
</reference>
<sequence length="23" mass="2703">MIERKPGPLNRILCFVGLCPMEW</sequence>
<gene>
    <name evidence="1" type="ORF">LCGC14_2375800</name>
</gene>
<protein>
    <submittedName>
        <fullName evidence="1">Uncharacterized protein</fullName>
    </submittedName>
</protein>
<comment type="caution">
    <text evidence="1">The sequence shown here is derived from an EMBL/GenBank/DDBJ whole genome shotgun (WGS) entry which is preliminary data.</text>
</comment>